<comment type="caution">
    <text evidence="2">The sequence shown here is derived from an EMBL/GenBank/DDBJ whole genome shotgun (WGS) entry which is preliminary data.</text>
</comment>
<name>A0AAE0MCG3_9PEZI</name>
<dbReference type="AlphaFoldDB" id="A0AAE0MCG3"/>
<evidence type="ECO:0008006" key="4">
    <source>
        <dbReference type="Google" id="ProtNLM"/>
    </source>
</evidence>
<reference evidence="2" key="1">
    <citation type="journal article" date="2023" name="Mol. Phylogenet. Evol.">
        <title>Genome-scale phylogeny and comparative genomics of the fungal order Sordariales.</title>
        <authorList>
            <person name="Hensen N."/>
            <person name="Bonometti L."/>
            <person name="Westerberg I."/>
            <person name="Brannstrom I.O."/>
            <person name="Guillou S."/>
            <person name="Cros-Aarteil S."/>
            <person name="Calhoun S."/>
            <person name="Haridas S."/>
            <person name="Kuo A."/>
            <person name="Mondo S."/>
            <person name="Pangilinan J."/>
            <person name="Riley R."/>
            <person name="LaButti K."/>
            <person name="Andreopoulos B."/>
            <person name="Lipzen A."/>
            <person name="Chen C."/>
            <person name="Yan M."/>
            <person name="Daum C."/>
            <person name="Ng V."/>
            <person name="Clum A."/>
            <person name="Steindorff A."/>
            <person name="Ohm R.A."/>
            <person name="Martin F."/>
            <person name="Silar P."/>
            <person name="Natvig D.O."/>
            <person name="Lalanne C."/>
            <person name="Gautier V."/>
            <person name="Ament-Velasquez S.L."/>
            <person name="Kruys A."/>
            <person name="Hutchinson M.I."/>
            <person name="Powell A.J."/>
            <person name="Barry K."/>
            <person name="Miller A.N."/>
            <person name="Grigoriev I.V."/>
            <person name="Debuchy R."/>
            <person name="Gladieux P."/>
            <person name="Hiltunen Thoren M."/>
            <person name="Johannesson H."/>
        </authorList>
    </citation>
    <scope>NUCLEOTIDE SEQUENCE</scope>
    <source>
        <strain evidence="2">CBS 118394</strain>
    </source>
</reference>
<protein>
    <recommendedName>
        <fullName evidence="4">Secreted protein</fullName>
    </recommendedName>
</protein>
<dbReference type="Proteomes" id="UP001283341">
    <property type="component" value="Unassembled WGS sequence"/>
</dbReference>
<proteinExistence type="predicted"/>
<evidence type="ECO:0000313" key="2">
    <source>
        <dbReference type="EMBL" id="KAK3326628.1"/>
    </source>
</evidence>
<evidence type="ECO:0000313" key="3">
    <source>
        <dbReference type="Proteomes" id="UP001283341"/>
    </source>
</evidence>
<dbReference type="EMBL" id="JAUEDM010000002">
    <property type="protein sequence ID" value="KAK3326628.1"/>
    <property type="molecule type" value="Genomic_DNA"/>
</dbReference>
<feature type="signal peptide" evidence="1">
    <location>
        <begin position="1"/>
        <end position="29"/>
    </location>
</feature>
<feature type="chain" id="PRO_5042018761" description="Secreted protein" evidence="1">
    <location>
        <begin position="30"/>
        <end position="154"/>
    </location>
</feature>
<gene>
    <name evidence="2" type="ORF">B0H66DRAFT_617737</name>
</gene>
<organism evidence="2 3">
    <name type="scientific">Apodospora peruviana</name>
    <dbReference type="NCBI Taxonomy" id="516989"/>
    <lineage>
        <taxon>Eukaryota</taxon>
        <taxon>Fungi</taxon>
        <taxon>Dikarya</taxon>
        <taxon>Ascomycota</taxon>
        <taxon>Pezizomycotina</taxon>
        <taxon>Sordariomycetes</taxon>
        <taxon>Sordariomycetidae</taxon>
        <taxon>Sordariales</taxon>
        <taxon>Lasiosphaeriaceae</taxon>
        <taxon>Apodospora</taxon>
    </lineage>
</organism>
<keyword evidence="1" id="KW-0732">Signal</keyword>
<sequence length="154" mass="17425">MPHRKALKMQLSSILVMATALLCSNPVRAWYLAMYEANIECLPAPNTKMQLIAGVDEDCHNFGEDLPDTDCYQFNWIQGRSGPKGPEGCVATEFRVGQYHDNNDANTFCGFYTQRDCQGPYVPPLNKWCEDLRSSGDKIRSFKCEIERQLSHGP</sequence>
<keyword evidence="3" id="KW-1185">Reference proteome</keyword>
<accession>A0AAE0MCG3</accession>
<reference evidence="2" key="2">
    <citation type="submission" date="2023-06" db="EMBL/GenBank/DDBJ databases">
        <authorList>
            <consortium name="Lawrence Berkeley National Laboratory"/>
            <person name="Haridas S."/>
            <person name="Hensen N."/>
            <person name="Bonometti L."/>
            <person name="Westerberg I."/>
            <person name="Brannstrom I.O."/>
            <person name="Guillou S."/>
            <person name="Cros-Aarteil S."/>
            <person name="Calhoun S."/>
            <person name="Kuo A."/>
            <person name="Mondo S."/>
            <person name="Pangilinan J."/>
            <person name="Riley R."/>
            <person name="Labutti K."/>
            <person name="Andreopoulos B."/>
            <person name="Lipzen A."/>
            <person name="Chen C."/>
            <person name="Yanf M."/>
            <person name="Daum C."/>
            <person name="Ng V."/>
            <person name="Clum A."/>
            <person name="Steindorff A."/>
            <person name="Ohm R."/>
            <person name="Martin F."/>
            <person name="Silar P."/>
            <person name="Natvig D."/>
            <person name="Lalanne C."/>
            <person name="Gautier V."/>
            <person name="Ament-Velasquez S.L."/>
            <person name="Kruys A."/>
            <person name="Hutchinson M.I."/>
            <person name="Powell A.J."/>
            <person name="Barry K."/>
            <person name="Miller A.N."/>
            <person name="Grigoriev I.V."/>
            <person name="Debuchy R."/>
            <person name="Gladieux P."/>
            <person name="Thoren M.H."/>
            <person name="Johannesson H."/>
        </authorList>
    </citation>
    <scope>NUCLEOTIDE SEQUENCE</scope>
    <source>
        <strain evidence="2">CBS 118394</strain>
    </source>
</reference>
<evidence type="ECO:0000256" key="1">
    <source>
        <dbReference type="SAM" id="SignalP"/>
    </source>
</evidence>